<protein>
    <recommendedName>
        <fullName evidence="4">Glycoside hydrolase subgroup catalytic core</fullName>
    </recommendedName>
</protein>
<name>F0XNZ2_GROCL</name>
<sequence length="699" mass="74371">MSAQNYYQGQGQGQGQQGQNYNQDQQYGGENQGSGERGIGATLVGGVAGGWAANHAGAGKMGTAASAVAAAGVANVVEHFFEKKHSEHKQHEQQMQGGYGGQQGGYQGSHQGGPQGVPYALCQNETGVHTDWPRWCGKVYEPGYPSFDPGGQTVEPEASPDAPLLYVQLAPRYSLYLDSEPEAELIVRTTVSDYHGSPLPANVDGSRPTPGLYKLPHVLHFHITADASGLELTAGVALLASTSADTIVSFRLAELAGLTDRDVNITLTGWLTSLDGTTNATYTAATALSCLPEKTNGSVTRIDNLYGGFLFRSAATHGRFQPFFPYGYYASNDGFLANATDAASAASVIGHYSAYGLSGITPLAHYPESTVAFEYMETADLRFQFDLREGYTNLTWVAGQVAAVRDNAALFSYWSADEPDGHQDPFEAAVNARNAVRSIDPYHPVAVVLNCQNYYYGPYTAGSDFVMEDVYPIGINATYSKWDTAVNSTLGDCGCDNCVGGGHAVQDVRNRLDDMARYEAWLGLWPKTKVHNPQSFSGEGYWSRNPTPAEEWATALLSVNHGAQALISWVYPAPEVLSVAHGQIASVLSHSPVLDYIVGNSSPVALLVSSSNSNAVDVACWQRNSTLLVSVVNSGYDDVAGPIKIALPSSASGAALHSIERVPWGNLTWSWTGGELVSAAGVPALASSLVILSWGDIPT</sequence>
<evidence type="ECO:0000313" key="3">
    <source>
        <dbReference type="Proteomes" id="UP000007796"/>
    </source>
</evidence>
<dbReference type="Proteomes" id="UP000007796">
    <property type="component" value="Unassembled WGS sequence"/>
</dbReference>
<dbReference type="EMBL" id="GL629801">
    <property type="protein sequence ID" value="EFX00509.1"/>
    <property type="molecule type" value="Genomic_DNA"/>
</dbReference>
<feature type="region of interest" description="Disordered" evidence="1">
    <location>
        <begin position="86"/>
        <end position="112"/>
    </location>
</feature>
<proteinExistence type="predicted"/>
<dbReference type="InParanoid" id="F0XNZ2"/>
<dbReference type="eggNOG" id="ENOG502RG5A">
    <property type="taxonomic scope" value="Eukaryota"/>
</dbReference>
<evidence type="ECO:0008006" key="4">
    <source>
        <dbReference type="Google" id="ProtNLM"/>
    </source>
</evidence>
<organism evidence="3">
    <name type="scientific">Grosmannia clavigera (strain kw1407 / UAMH 11150)</name>
    <name type="common">Blue stain fungus</name>
    <name type="synonym">Graphiocladiella clavigera</name>
    <dbReference type="NCBI Taxonomy" id="655863"/>
    <lineage>
        <taxon>Eukaryota</taxon>
        <taxon>Fungi</taxon>
        <taxon>Dikarya</taxon>
        <taxon>Ascomycota</taxon>
        <taxon>Pezizomycotina</taxon>
        <taxon>Sordariomycetes</taxon>
        <taxon>Sordariomycetidae</taxon>
        <taxon>Ophiostomatales</taxon>
        <taxon>Ophiostomataceae</taxon>
        <taxon>Leptographium</taxon>
    </lineage>
</organism>
<gene>
    <name evidence="2" type="ORF">CMQ_7511</name>
</gene>
<feature type="compositionally biased region" description="Gly residues" evidence="1">
    <location>
        <begin position="97"/>
        <end position="112"/>
    </location>
</feature>
<dbReference type="OrthoDB" id="2338662at2759"/>
<keyword evidence="3" id="KW-1185">Reference proteome</keyword>
<dbReference type="AlphaFoldDB" id="F0XNZ2"/>
<dbReference type="STRING" id="655863.F0XNZ2"/>
<accession>F0XNZ2</accession>
<reference evidence="2 3" key="1">
    <citation type="journal article" date="2011" name="Proc. Natl. Acad. Sci. U.S.A.">
        <title>Genome and transcriptome analyses of the mountain pine beetle-fungal symbiont Grosmannia clavigera, a lodgepole pine pathogen.</title>
        <authorList>
            <person name="DiGuistini S."/>
            <person name="Wang Y."/>
            <person name="Liao N.Y."/>
            <person name="Taylor G."/>
            <person name="Tanguay P."/>
            <person name="Feau N."/>
            <person name="Henrissat B."/>
            <person name="Chan S.K."/>
            <person name="Hesse-Orce U."/>
            <person name="Alamouti S.M."/>
            <person name="Tsui C.K.M."/>
            <person name="Docking R.T."/>
            <person name="Levasseur A."/>
            <person name="Haridas S."/>
            <person name="Robertson G."/>
            <person name="Birol I."/>
            <person name="Holt R.A."/>
            <person name="Marra M.A."/>
            <person name="Hamelin R.C."/>
            <person name="Hirst M."/>
            <person name="Jones S.J.M."/>
            <person name="Bohlmann J."/>
            <person name="Breuil C."/>
        </authorList>
    </citation>
    <scope>NUCLEOTIDE SEQUENCE [LARGE SCALE GENOMIC DNA]</scope>
    <source>
        <strain evidence="3">kw1407 / UAMH 11150</strain>
    </source>
</reference>
<dbReference type="GeneID" id="25981064"/>
<evidence type="ECO:0000256" key="1">
    <source>
        <dbReference type="SAM" id="MobiDB-lite"/>
    </source>
</evidence>
<evidence type="ECO:0000313" key="2">
    <source>
        <dbReference type="EMBL" id="EFX00509.1"/>
    </source>
</evidence>
<dbReference type="RefSeq" id="XP_014169991.1">
    <property type="nucleotide sequence ID" value="XM_014314516.1"/>
</dbReference>
<feature type="region of interest" description="Disordered" evidence="1">
    <location>
        <begin position="1"/>
        <end position="41"/>
    </location>
</feature>
<dbReference type="HOGENOM" id="CLU_022442_0_0_1"/>
<feature type="compositionally biased region" description="Low complexity" evidence="1">
    <location>
        <begin position="17"/>
        <end position="29"/>
    </location>
</feature>